<evidence type="ECO:0000313" key="3">
    <source>
        <dbReference type="Proteomes" id="UP001597112"/>
    </source>
</evidence>
<gene>
    <name evidence="2" type="ORF">ACFQ21_05620</name>
</gene>
<dbReference type="RefSeq" id="WP_377576019.1">
    <property type="nucleotide sequence ID" value="NZ_JBHTKA010000001.1"/>
</dbReference>
<evidence type="ECO:0000256" key="1">
    <source>
        <dbReference type="SAM" id="Phobius"/>
    </source>
</evidence>
<sequence length="137" mass="15676">MKPNNRKIYWILSLISLAGYAWIGFHILEHDHTEFSVCIFKNVTGWACPSCGITRSVLSLLHGRIGEALWINPLGILAALLLILVPVWLIRDVVLNQQTLLKVFRQAEDAIRTKKSIYIPLIMLVVINWGWNIMKDL</sequence>
<dbReference type="InterPro" id="IPR021215">
    <property type="entry name" value="DUF2752"/>
</dbReference>
<keyword evidence="1" id="KW-0472">Membrane</keyword>
<organism evidence="2 3">
    <name type="scientific">Ohtaekwangia kribbensis</name>
    <dbReference type="NCBI Taxonomy" id="688913"/>
    <lineage>
        <taxon>Bacteria</taxon>
        <taxon>Pseudomonadati</taxon>
        <taxon>Bacteroidota</taxon>
        <taxon>Cytophagia</taxon>
        <taxon>Cytophagales</taxon>
        <taxon>Fulvivirgaceae</taxon>
        <taxon>Ohtaekwangia</taxon>
    </lineage>
</organism>
<name>A0ABW3K0M3_9BACT</name>
<feature type="transmembrane region" description="Helical" evidence="1">
    <location>
        <begin position="116"/>
        <end position="134"/>
    </location>
</feature>
<evidence type="ECO:0000313" key="2">
    <source>
        <dbReference type="EMBL" id="MFD0998773.1"/>
    </source>
</evidence>
<comment type="caution">
    <text evidence="2">The sequence shown here is derived from an EMBL/GenBank/DDBJ whole genome shotgun (WGS) entry which is preliminary data.</text>
</comment>
<dbReference type="Proteomes" id="UP001597112">
    <property type="component" value="Unassembled WGS sequence"/>
</dbReference>
<dbReference type="EMBL" id="JBHTKA010000001">
    <property type="protein sequence ID" value="MFD0998773.1"/>
    <property type="molecule type" value="Genomic_DNA"/>
</dbReference>
<dbReference type="Pfam" id="PF10825">
    <property type="entry name" value="DUF2752"/>
    <property type="match status" value="1"/>
</dbReference>
<protein>
    <submittedName>
        <fullName evidence="2">DUF2752 domain-containing protein</fullName>
    </submittedName>
</protein>
<keyword evidence="1" id="KW-1133">Transmembrane helix</keyword>
<keyword evidence="1" id="KW-0812">Transmembrane</keyword>
<accession>A0ABW3K0M3</accession>
<feature type="transmembrane region" description="Helical" evidence="1">
    <location>
        <begin position="70"/>
        <end position="95"/>
    </location>
</feature>
<reference evidence="3" key="1">
    <citation type="journal article" date="2019" name="Int. J. Syst. Evol. Microbiol.">
        <title>The Global Catalogue of Microorganisms (GCM) 10K type strain sequencing project: providing services to taxonomists for standard genome sequencing and annotation.</title>
        <authorList>
            <consortium name="The Broad Institute Genomics Platform"/>
            <consortium name="The Broad Institute Genome Sequencing Center for Infectious Disease"/>
            <person name="Wu L."/>
            <person name="Ma J."/>
        </authorList>
    </citation>
    <scope>NUCLEOTIDE SEQUENCE [LARGE SCALE GENOMIC DNA]</scope>
    <source>
        <strain evidence="3">CCUG 58938</strain>
    </source>
</reference>
<feature type="transmembrane region" description="Helical" evidence="1">
    <location>
        <begin position="7"/>
        <end position="27"/>
    </location>
</feature>
<proteinExistence type="predicted"/>
<keyword evidence="3" id="KW-1185">Reference proteome</keyword>